<dbReference type="Gene3D" id="3.40.50.720">
    <property type="entry name" value="NAD(P)-binding Rossmann-like Domain"/>
    <property type="match status" value="2"/>
</dbReference>
<protein>
    <submittedName>
        <fullName evidence="4">UDP-N-acetyl-alpha-D-glucosamine C6 dehydratase</fullName>
        <ecNumber evidence="4">4.2.1.135</ecNumber>
    </submittedName>
</protein>
<dbReference type="InterPro" id="IPR003869">
    <property type="entry name" value="Polysac_CapD-like"/>
</dbReference>
<accession>A0A238KCH3</accession>
<dbReference type="EC" id="4.2.1.135" evidence="4"/>
<evidence type="ECO:0000256" key="1">
    <source>
        <dbReference type="ARBA" id="ARBA00007430"/>
    </source>
</evidence>
<feature type="domain" description="Polysaccharide biosynthesis protein CapD-like" evidence="3">
    <location>
        <begin position="328"/>
        <end position="613"/>
    </location>
</feature>
<name>A0A238KCH3_9RHOB</name>
<dbReference type="AlphaFoldDB" id="A0A238KCH3"/>
<keyword evidence="5" id="KW-1185">Reference proteome</keyword>
<dbReference type="EMBL" id="FXYG01000002">
    <property type="protein sequence ID" value="SMX40533.1"/>
    <property type="molecule type" value="Genomic_DNA"/>
</dbReference>
<proteinExistence type="inferred from homology"/>
<keyword evidence="2" id="KW-0812">Transmembrane</keyword>
<feature type="transmembrane region" description="Helical" evidence="2">
    <location>
        <begin position="47"/>
        <end position="66"/>
    </location>
</feature>
<dbReference type="Proteomes" id="UP000202485">
    <property type="component" value="Unassembled WGS sequence"/>
</dbReference>
<keyword evidence="2" id="KW-1133">Transmembrane helix</keyword>
<gene>
    <name evidence="4" type="primary">pglF</name>
    <name evidence="4" type="ORF">RUA8715_01702</name>
</gene>
<sequence>MSMYEQELVKLKSGPDADSTIEQDRAFGDIQSKLRQKLTELSANRRLLIGDVFASAGAVAAAVVLANGGIVPEQFGSVLLPLVVMTCLVALAVLPLSGIYKRHTRSTSLRDVTLIVRAAGLSVVLLALLGAALPVTAQVPLAVYVIQFLLLVPAFGTLRVLARSTELTSDPARRCPDASNGKIPVILVGTGASCDLFVRSLHNQESKYEPVGIIDDARNTQGLYFHDVKIIGSLLDADAVIERLKYYDQLPQRVLLTEPVTHFESDGIRKLTRWAEANSIPVSRLAGLEELGTESNGIRTVNPEDILDRPQKAVERSMLREMFKGRRVLITGAGGSIGSELTRQIASFEPAELVMIENTEYNAYSIDMDLGQNFPDVARRIYVADIRNASRVNAIFERHRPELVFNAAALKHVPMVELNPCEGVLTNVIGTRNVADAARNVGAIAMVQVSTDKAVNSTSVMGATKRVAEFYVQAQDRVTNETDEKTRFFSVRFGNVLGSSGSLIPLFQRQISEGGPLTVTDPKMERYFMTIREAVQLTLVAAARGLNLEDSHGEIFVLDMGRPVKIVDLAERMIRLAGLEPYQDIDIKFIGIRQGEKLYEELFDVTEERRESGIPGVSSAIPEGVSAARLRALILKLEQAAQDGSDLGVKKLLKDLVPGYGANGLRPIDGKELAARTGKPQIKPVPTPKRIANFAPQKNLETINAGR</sequence>
<keyword evidence="2" id="KW-0472">Membrane</keyword>
<dbReference type="InterPro" id="IPR036291">
    <property type="entry name" value="NAD(P)-bd_dom_sf"/>
</dbReference>
<evidence type="ECO:0000256" key="2">
    <source>
        <dbReference type="SAM" id="Phobius"/>
    </source>
</evidence>
<dbReference type="SUPFAM" id="SSF51735">
    <property type="entry name" value="NAD(P)-binding Rossmann-fold domains"/>
    <property type="match status" value="1"/>
</dbReference>
<feature type="transmembrane region" description="Helical" evidence="2">
    <location>
        <begin position="112"/>
        <end position="135"/>
    </location>
</feature>
<dbReference type="RefSeq" id="WP_093963247.1">
    <property type="nucleotide sequence ID" value="NZ_FXYG01000002.1"/>
</dbReference>
<comment type="similarity">
    <text evidence="1">Belongs to the polysaccharide synthase family.</text>
</comment>
<dbReference type="InterPro" id="IPR051203">
    <property type="entry name" value="Polysaccharide_Synthase-Rel"/>
</dbReference>
<dbReference type="Pfam" id="PF02719">
    <property type="entry name" value="Polysacc_synt_2"/>
    <property type="match status" value="1"/>
</dbReference>
<dbReference type="GO" id="GO:0016829">
    <property type="term" value="F:lyase activity"/>
    <property type="evidence" value="ECO:0007669"/>
    <property type="project" value="UniProtKB-KW"/>
</dbReference>
<dbReference type="PANTHER" id="PTHR43318">
    <property type="entry name" value="UDP-N-ACETYLGLUCOSAMINE 4,6-DEHYDRATASE"/>
    <property type="match status" value="1"/>
</dbReference>
<evidence type="ECO:0000259" key="3">
    <source>
        <dbReference type="Pfam" id="PF02719"/>
    </source>
</evidence>
<evidence type="ECO:0000313" key="4">
    <source>
        <dbReference type="EMBL" id="SMX40533.1"/>
    </source>
</evidence>
<feature type="transmembrane region" description="Helical" evidence="2">
    <location>
        <begin position="78"/>
        <end position="100"/>
    </location>
</feature>
<organism evidence="4 5">
    <name type="scientific">Ruegeria arenilitoris</name>
    <dbReference type="NCBI Taxonomy" id="1173585"/>
    <lineage>
        <taxon>Bacteria</taxon>
        <taxon>Pseudomonadati</taxon>
        <taxon>Pseudomonadota</taxon>
        <taxon>Alphaproteobacteria</taxon>
        <taxon>Rhodobacterales</taxon>
        <taxon>Roseobacteraceae</taxon>
        <taxon>Ruegeria</taxon>
    </lineage>
</organism>
<reference evidence="5" key="1">
    <citation type="submission" date="2017-05" db="EMBL/GenBank/DDBJ databases">
        <authorList>
            <person name="Rodrigo-Torres L."/>
            <person name="Arahal R. D."/>
            <person name="Lucena T."/>
        </authorList>
    </citation>
    <scope>NUCLEOTIDE SEQUENCE [LARGE SCALE GENOMIC DNA]</scope>
    <source>
        <strain evidence="5">CECT 8715</strain>
    </source>
</reference>
<dbReference type="OrthoDB" id="9803111at2"/>
<evidence type="ECO:0000313" key="5">
    <source>
        <dbReference type="Proteomes" id="UP000202485"/>
    </source>
</evidence>
<dbReference type="PANTHER" id="PTHR43318:SF1">
    <property type="entry name" value="POLYSACCHARIDE BIOSYNTHESIS PROTEIN EPSC-RELATED"/>
    <property type="match status" value="1"/>
</dbReference>
<dbReference type="CDD" id="cd05237">
    <property type="entry name" value="UDP_invert_4-6DH_SDR_e"/>
    <property type="match status" value="1"/>
</dbReference>
<keyword evidence="4" id="KW-0456">Lyase</keyword>